<name>A0A1Y1INR2_KLENI</name>
<dbReference type="AlphaFoldDB" id="A0A1Y1INR2"/>
<gene>
    <name evidence="2" type="ORF">KFL_010350020</name>
</gene>
<evidence type="ECO:0000313" key="2">
    <source>
        <dbReference type="EMBL" id="GAQ92510.1"/>
    </source>
</evidence>
<feature type="region of interest" description="Disordered" evidence="1">
    <location>
        <begin position="1"/>
        <end position="30"/>
    </location>
</feature>
<protein>
    <submittedName>
        <fullName evidence="2">Uncharacterized protein</fullName>
    </submittedName>
</protein>
<dbReference type="SUPFAM" id="SSF55961">
    <property type="entry name" value="Bet v1-like"/>
    <property type="match status" value="1"/>
</dbReference>
<feature type="region of interest" description="Disordered" evidence="1">
    <location>
        <begin position="95"/>
        <end position="144"/>
    </location>
</feature>
<feature type="region of interest" description="Disordered" evidence="1">
    <location>
        <begin position="366"/>
        <end position="417"/>
    </location>
</feature>
<keyword evidence="3" id="KW-1185">Reference proteome</keyword>
<proteinExistence type="predicted"/>
<evidence type="ECO:0000313" key="3">
    <source>
        <dbReference type="Proteomes" id="UP000054558"/>
    </source>
</evidence>
<reference evidence="2 3" key="1">
    <citation type="journal article" date="2014" name="Nat. Commun.">
        <title>Klebsormidium flaccidum genome reveals primary factors for plant terrestrial adaptation.</title>
        <authorList>
            <person name="Hori K."/>
            <person name="Maruyama F."/>
            <person name="Fujisawa T."/>
            <person name="Togashi T."/>
            <person name="Yamamoto N."/>
            <person name="Seo M."/>
            <person name="Sato S."/>
            <person name="Yamada T."/>
            <person name="Mori H."/>
            <person name="Tajima N."/>
            <person name="Moriyama T."/>
            <person name="Ikeuchi M."/>
            <person name="Watanabe M."/>
            <person name="Wada H."/>
            <person name="Kobayashi K."/>
            <person name="Saito M."/>
            <person name="Masuda T."/>
            <person name="Sasaki-Sekimoto Y."/>
            <person name="Mashiguchi K."/>
            <person name="Awai K."/>
            <person name="Shimojima M."/>
            <person name="Masuda S."/>
            <person name="Iwai M."/>
            <person name="Nobusawa T."/>
            <person name="Narise T."/>
            <person name="Kondo S."/>
            <person name="Saito H."/>
            <person name="Sato R."/>
            <person name="Murakawa M."/>
            <person name="Ihara Y."/>
            <person name="Oshima-Yamada Y."/>
            <person name="Ohtaka K."/>
            <person name="Satoh M."/>
            <person name="Sonobe K."/>
            <person name="Ishii M."/>
            <person name="Ohtani R."/>
            <person name="Kanamori-Sato M."/>
            <person name="Honoki R."/>
            <person name="Miyazaki D."/>
            <person name="Mochizuki H."/>
            <person name="Umetsu J."/>
            <person name="Higashi K."/>
            <person name="Shibata D."/>
            <person name="Kamiya Y."/>
            <person name="Sato N."/>
            <person name="Nakamura Y."/>
            <person name="Tabata S."/>
            <person name="Ida S."/>
            <person name="Kurokawa K."/>
            <person name="Ohta H."/>
        </authorList>
    </citation>
    <scope>NUCLEOTIDE SEQUENCE [LARGE SCALE GENOMIC DNA]</scope>
    <source>
        <strain evidence="2 3">NIES-2285</strain>
    </source>
</reference>
<accession>A0A1Y1INR2</accession>
<feature type="compositionally biased region" description="Polar residues" evidence="1">
    <location>
        <begin position="1"/>
        <end position="11"/>
    </location>
</feature>
<organism evidence="2 3">
    <name type="scientific">Klebsormidium nitens</name>
    <name type="common">Green alga</name>
    <name type="synonym">Ulothrix nitens</name>
    <dbReference type="NCBI Taxonomy" id="105231"/>
    <lineage>
        <taxon>Eukaryota</taxon>
        <taxon>Viridiplantae</taxon>
        <taxon>Streptophyta</taxon>
        <taxon>Klebsormidiophyceae</taxon>
        <taxon>Klebsormidiales</taxon>
        <taxon>Klebsormidiaceae</taxon>
        <taxon>Klebsormidium</taxon>
    </lineage>
</organism>
<feature type="compositionally biased region" description="Polar residues" evidence="1">
    <location>
        <begin position="111"/>
        <end position="126"/>
    </location>
</feature>
<dbReference type="Proteomes" id="UP000054558">
    <property type="component" value="Unassembled WGS sequence"/>
</dbReference>
<sequence>MDQTKRSSGATPSVDGDGPNTKKPRLPTATEMEESASFYATYESLAAKVCKISAQRKGLFKDLLELERSGEPVMREFDKMTEIERERQTIQPAAAALPPRKPPPQEQPQALPTSPSQNIPPLNQPQAIPISPSQKPPPRAQAPKWAALALAARARNDLEESGVQDRDEAAERTEHPVEACIRRPIIERVKEAGETWNMGVYSKDIKTPKWFMTLVVKPDNEWQKRRGDALEPLLFGDSKSNHTALQLCHNNLSFAKFIDNSIHMIEAREDVALCLESLGRLQEATDLRWMSLKERMELSGTPGKTRAAEELAENILCWNRVEEKVVVHLEALMAILNLLKKPVLIDRFAELIPDGAELVSDDIELVGSTPPAQEDDQRRDNAERAQESQEKAQEIQVLDLRTTRTTSPGSGEFDDPSYRTVTMSRRLRGVNAMAFLESSVDYEHIKSVHSVSIMDLIAPKVEIAEENEDVQDSAPSVCLSRFESPRIVLEIDTFFWLPLTNCLRFRIHDKKTDKAWQPFVLFFSTTPHDDSDITLHVRSMRKRANKLLDPVLDVLFRAISDTPILEDATVVRGVAYKGFRDDHLSVQDGMVQLYRKRMQKACPELVEYFTK</sequence>
<feature type="compositionally biased region" description="Basic and acidic residues" evidence="1">
    <location>
        <begin position="375"/>
        <end position="393"/>
    </location>
</feature>
<dbReference type="EMBL" id="DF237984">
    <property type="protein sequence ID" value="GAQ92510.1"/>
    <property type="molecule type" value="Genomic_DNA"/>
</dbReference>
<evidence type="ECO:0000256" key="1">
    <source>
        <dbReference type="SAM" id="MobiDB-lite"/>
    </source>
</evidence>